<gene>
    <name evidence="4" type="primary">LOC120105303</name>
</gene>
<sequence>MGKTLTFLSGGTRSSLLLRSPLPSLSSSIHGGHLSFLVFFAVFIGVSWKRRPRGRGEKAAAGARSERDEAQRQLRAAVPDDRDPDAEPAIAGPEIPDPRPLPRHLRPPPGARLPRPPHGLHQGRPPSRGLPRSLRPPRLPPPPPLPRPELMSLSFQSFLSPPLSFAEILLAAIGSRKLFDC</sequence>
<reference evidence="4" key="1">
    <citation type="submission" date="2025-08" db="UniProtKB">
        <authorList>
            <consortium name="RefSeq"/>
        </authorList>
    </citation>
    <scope>IDENTIFICATION</scope>
    <source>
        <tissue evidence="4">Young leaves</tissue>
    </source>
</reference>
<keyword evidence="3" id="KW-1185">Reference proteome</keyword>
<feature type="compositionally biased region" description="Low complexity" evidence="1">
    <location>
        <begin position="119"/>
        <end position="133"/>
    </location>
</feature>
<feature type="compositionally biased region" description="Pro residues" evidence="1">
    <location>
        <begin position="137"/>
        <end position="147"/>
    </location>
</feature>
<protein>
    <submittedName>
        <fullName evidence="4">Translation initiation factor IF-2-like</fullName>
    </submittedName>
</protein>
<feature type="region of interest" description="Disordered" evidence="1">
    <location>
        <begin position="51"/>
        <end position="148"/>
    </location>
</feature>
<feature type="compositionally biased region" description="Pro residues" evidence="1">
    <location>
        <begin position="107"/>
        <end position="117"/>
    </location>
</feature>
<dbReference type="Proteomes" id="UP000228380">
    <property type="component" value="Unplaced"/>
</dbReference>
<evidence type="ECO:0000256" key="2">
    <source>
        <dbReference type="SAM" id="Phobius"/>
    </source>
</evidence>
<keyword evidence="2" id="KW-1133">Transmembrane helix</keyword>
<name>A0A8B8ZHE2_PHODC</name>
<dbReference type="RefSeq" id="XP_038973580.1">
    <property type="nucleotide sequence ID" value="XM_039117652.1"/>
</dbReference>
<dbReference type="AlphaFoldDB" id="A0A8B8ZHE2"/>
<feature type="transmembrane region" description="Helical" evidence="2">
    <location>
        <begin position="29"/>
        <end position="48"/>
    </location>
</feature>
<evidence type="ECO:0000256" key="1">
    <source>
        <dbReference type="SAM" id="MobiDB-lite"/>
    </source>
</evidence>
<dbReference type="GeneID" id="120105303"/>
<keyword evidence="2" id="KW-0472">Membrane</keyword>
<accession>A0A8B8ZHE2</accession>
<evidence type="ECO:0000313" key="3">
    <source>
        <dbReference type="Proteomes" id="UP000228380"/>
    </source>
</evidence>
<dbReference type="KEGG" id="pda:120105303"/>
<proteinExistence type="predicted"/>
<feature type="compositionally biased region" description="Basic and acidic residues" evidence="1">
    <location>
        <begin position="54"/>
        <end position="72"/>
    </location>
</feature>
<keyword evidence="2" id="KW-0812">Transmembrane</keyword>
<organism evidence="3 4">
    <name type="scientific">Phoenix dactylifera</name>
    <name type="common">Date palm</name>
    <dbReference type="NCBI Taxonomy" id="42345"/>
    <lineage>
        <taxon>Eukaryota</taxon>
        <taxon>Viridiplantae</taxon>
        <taxon>Streptophyta</taxon>
        <taxon>Embryophyta</taxon>
        <taxon>Tracheophyta</taxon>
        <taxon>Spermatophyta</taxon>
        <taxon>Magnoliopsida</taxon>
        <taxon>Liliopsida</taxon>
        <taxon>Arecaceae</taxon>
        <taxon>Coryphoideae</taxon>
        <taxon>Phoeniceae</taxon>
        <taxon>Phoenix</taxon>
    </lineage>
</organism>
<evidence type="ECO:0000313" key="4">
    <source>
        <dbReference type="RefSeq" id="XP_038973580.1"/>
    </source>
</evidence>